<dbReference type="EMBL" id="VSSQ01080421">
    <property type="protein sequence ID" value="MPN29632.1"/>
    <property type="molecule type" value="Genomic_DNA"/>
</dbReference>
<comment type="caution">
    <text evidence="1">The sequence shown here is derived from an EMBL/GenBank/DDBJ whole genome shotgun (WGS) entry which is preliminary data.</text>
</comment>
<organism evidence="1">
    <name type="scientific">bioreactor metagenome</name>
    <dbReference type="NCBI Taxonomy" id="1076179"/>
    <lineage>
        <taxon>unclassified sequences</taxon>
        <taxon>metagenomes</taxon>
        <taxon>ecological metagenomes</taxon>
    </lineage>
</organism>
<evidence type="ECO:0000313" key="1">
    <source>
        <dbReference type="EMBL" id="MPN29632.1"/>
    </source>
</evidence>
<accession>A0A645GUG7</accession>
<gene>
    <name evidence="1" type="ORF">SDC9_177085</name>
</gene>
<name>A0A645GUG7_9ZZZZ</name>
<protein>
    <submittedName>
        <fullName evidence="1">Uncharacterized protein</fullName>
    </submittedName>
</protein>
<proteinExistence type="predicted"/>
<sequence>MQMRIGIDRFNQPPKSALVRQRGKERVRTFVQPAGVRRKRGNERLGALIVCFPEGFVRVDIREVPF</sequence>
<reference evidence="1" key="1">
    <citation type="submission" date="2019-08" db="EMBL/GenBank/DDBJ databases">
        <authorList>
            <person name="Kucharzyk K."/>
            <person name="Murdoch R.W."/>
            <person name="Higgins S."/>
            <person name="Loffler F."/>
        </authorList>
    </citation>
    <scope>NUCLEOTIDE SEQUENCE</scope>
</reference>
<dbReference type="AlphaFoldDB" id="A0A645GUG7"/>